<evidence type="ECO:0000256" key="1">
    <source>
        <dbReference type="SAM" id="MobiDB-lite"/>
    </source>
</evidence>
<accession>J3MXH5</accession>
<dbReference type="AlphaFoldDB" id="J3MXH5"/>
<dbReference type="HOGENOM" id="CLU_2691720_0_0_1"/>
<dbReference type="Gramene" id="OB09G17040.1">
    <property type="protein sequence ID" value="OB09G17040.1"/>
    <property type="gene ID" value="OB09G17040"/>
</dbReference>
<reference evidence="2" key="1">
    <citation type="journal article" date="2013" name="Nat. Commun.">
        <title>Whole-genome sequencing of Oryza brachyantha reveals mechanisms underlying Oryza genome evolution.</title>
        <authorList>
            <person name="Chen J."/>
            <person name="Huang Q."/>
            <person name="Gao D."/>
            <person name="Wang J."/>
            <person name="Lang Y."/>
            <person name="Liu T."/>
            <person name="Li B."/>
            <person name="Bai Z."/>
            <person name="Luis Goicoechea J."/>
            <person name="Liang C."/>
            <person name="Chen C."/>
            <person name="Zhang W."/>
            <person name="Sun S."/>
            <person name="Liao Y."/>
            <person name="Zhang X."/>
            <person name="Yang L."/>
            <person name="Song C."/>
            <person name="Wang M."/>
            <person name="Shi J."/>
            <person name="Liu G."/>
            <person name="Liu J."/>
            <person name="Zhou H."/>
            <person name="Zhou W."/>
            <person name="Yu Q."/>
            <person name="An N."/>
            <person name="Chen Y."/>
            <person name="Cai Q."/>
            <person name="Wang B."/>
            <person name="Liu B."/>
            <person name="Min J."/>
            <person name="Huang Y."/>
            <person name="Wu H."/>
            <person name="Li Z."/>
            <person name="Zhang Y."/>
            <person name="Yin Y."/>
            <person name="Song W."/>
            <person name="Jiang J."/>
            <person name="Jackson S.A."/>
            <person name="Wing R.A."/>
            <person name="Wang J."/>
            <person name="Chen M."/>
        </authorList>
    </citation>
    <scope>NUCLEOTIDE SEQUENCE [LARGE SCALE GENOMIC DNA]</scope>
    <source>
        <strain evidence="2">cv. IRGC 101232</strain>
    </source>
</reference>
<protein>
    <submittedName>
        <fullName evidence="2">Uncharacterized protein</fullName>
    </submittedName>
</protein>
<organism evidence="2">
    <name type="scientific">Oryza brachyantha</name>
    <name type="common">malo sina</name>
    <dbReference type="NCBI Taxonomy" id="4533"/>
    <lineage>
        <taxon>Eukaryota</taxon>
        <taxon>Viridiplantae</taxon>
        <taxon>Streptophyta</taxon>
        <taxon>Embryophyta</taxon>
        <taxon>Tracheophyta</taxon>
        <taxon>Spermatophyta</taxon>
        <taxon>Magnoliopsida</taxon>
        <taxon>Liliopsida</taxon>
        <taxon>Poales</taxon>
        <taxon>Poaceae</taxon>
        <taxon>BOP clade</taxon>
        <taxon>Oryzoideae</taxon>
        <taxon>Oryzeae</taxon>
        <taxon>Oryzinae</taxon>
        <taxon>Oryza</taxon>
    </lineage>
</organism>
<feature type="compositionally biased region" description="Polar residues" evidence="1">
    <location>
        <begin position="44"/>
        <end position="53"/>
    </location>
</feature>
<name>J3MXH5_ORYBR</name>
<sequence>METLQKKLPRPEGRIKQAGAHRRFPDLEGAGRRRGVSSFHLWQESRSASSSKQKPWPPLSPAATYLKHHHRTMR</sequence>
<dbReference type="Proteomes" id="UP000006038">
    <property type="component" value="Chromosome 9"/>
</dbReference>
<feature type="region of interest" description="Disordered" evidence="1">
    <location>
        <begin position="1"/>
        <end position="74"/>
    </location>
</feature>
<reference evidence="2" key="2">
    <citation type="submission" date="2013-04" db="UniProtKB">
        <authorList>
            <consortium name="EnsemblPlants"/>
        </authorList>
    </citation>
    <scope>IDENTIFICATION</scope>
</reference>
<keyword evidence="3" id="KW-1185">Reference proteome</keyword>
<evidence type="ECO:0000313" key="3">
    <source>
        <dbReference type="Proteomes" id="UP000006038"/>
    </source>
</evidence>
<dbReference type="EnsemblPlants" id="OB09G17040.1">
    <property type="protein sequence ID" value="OB09G17040.1"/>
    <property type="gene ID" value="OB09G17040"/>
</dbReference>
<proteinExistence type="predicted"/>
<evidence type="ECO:0000313" key="2">
    <source>
        <dbReference type="EnsemblPlants" id="OB09G17040.1"/>
    </source>
</evidence>